<accession>A0A9P6MRD7</accession>
<evidence type="ECO:0000313" key="10">
    <source>
        <dbReference type="Proteomes" id="UP000703661"/>
    </source>
</evidence>
<dbReference type="Proteomes" id="UP000703661">
    <property type="component" value="Unassembled WGS sequence"/>
</dbReference>
<dbReference type="InterPro" id="IPR000679">
    <property type="entry name" value="Znf_GATA"/>
</dbReference>
<dbReference type="GO" id="GO:0000122">
    <property type="term" value="P:negative regulation of transcription by RNA polymerase II"/>
    <property type="evidence" value="ECO:0007669"/>
    <property type="project" value="TreeGrafter"/>
</dbReference>
<organism evidence="9 10">
    <name type="scientific">Entomortierella chlamydospora</name>
    <dbReference type="NCBI Taxonomy" id="101097"/>
    <lineage>
        <taxon>Eukaryota</taxon>
        <taxon>Fungi</taxon>
        <taxon>Fungi incertae sedis</taxon>
        <taxon>Mucoromycota</taxon>
        <taxon>Mortierellomycotina</taxon>
        <taxon>Mortierellomycetes</taxon>
        <taxon>Mortierellales</taxon>
        <taxon>Mortierellaceae</taxon>
        <taxon>Entomortierella</taxon>
    </lineage>
</organism>
<dbReference type="InterPro" id="IPR013860">
    <property type="entry name" value="AreA_GATA"/>
</dbReference>
<feature type="compositionally biased region" description="Low complexity" evidence="7">
    <location>
        <begin position="465"/>
        <end position="481"/>
    </location>
</feature>
<dbReference type="PROSITE" id="PS50114">
    <property type="entry name" value="GATA_ZN_FINGER_2"/>
    <property type="match status" value="1"/>
</dbReference>
<dbReference type="GO" id="GO:0005634">
    <property type="term" value="C:nucleus"/>
    <property type="evidence" value="ECO:0007669"/>
    <property type="project" value="UniProtKB-SubCell"/>
</dbReference>
<evidence type="ECO:0000256" key="5">
    <source>
        <dbReference type="ARBA" id="ARBA00023242"/>
    </source>
</evidence>
<keyword evidence="3 6" id="KW-0863">Zinc-finger</keyword>
<dbReference type="CDD" id="cd00202">
    <property type="entry name" value="ZnF_GATA"/>
    <property type="match status" value="1"/>
</dbReference>
<feature type="region of interest" description="Disordered" evidence="7">
    <location>
        <begin position="1"/>
        <end position="22"/>
    </location>
</feature>
<keyword evidence="4" id="KW-0862">Zinc</keyword>
<dbReference type="Pfam" id="PF08550">
    <property type="entry name" value="GATA_AreA"/>
    <property type="match status" value="1"/>
</dbReference>
<evidence type="ECO:0000256" key="2">
    <source>
        <dbReference type="ARBA" id="ARBA00022723"/>
    </source>
</evidence>
<gene>
    <name evidence="9" type="ORF">BGZ80_001210</name>
</gene>
<feature type="compositionally biased region" description="Basic and acidic residues" evidence="7">
    <location>
        <begin position="575"/>
        <end position="587"/>
    </location>
</feature>
<feature type="compositionally biased region" description="Polar residues" evidence="7">
    <location>
        <begin position="200"/>
        <end position="230"/>
    </location>
</feature>
<proteinExistence type="predicted"/>
<keyword evidence="10" id="KW-1185">Reference proteome</keyword>
<dbReference type="InterPro" id="IPR039355">
    <property type="entry name" value="Transcription_factor_GATA"/>
</dbReference>
<feature type="compositionally biased region" description="Polar residues" evidence="7">
    <location>
        <begin position="264"/>
        <end position="273"/>
    </location>
</feature>
<dbReference type="Gene3D" id="3.30.50.10">
    <property type="entry name" value="Erythroid Transcription Factor GATA-1, subunit A"/>
    <property type="match status" value="1"/>
</dbReference>
<dbReference type="GO" id="GO:0000978">
    <property type="term" value="F:RNA polymerase II cis-regulatory region sequence-specific DNA binding"/>
    <property type="evidence" value="ECO:0007669"/>
    <property type="project" value="TreeGrafter"/>
</dbReference>
<dbReference type="PANTHER" id="PTHR10071">
    <property type="entry name" value="TRANSCRIPTION FACTOR GATA FAMILY MEMBER"/>
    <property type="match status" value="1"/>
</dbReference>
<keyword evidence="5" id="KW-0539">Nucleus</keyword>
<comment type="caution">
    <text evidence="9">The sequence shown here is derived from an EMBL/GenBank/DDBJ whole genome shotgun (WGS) entry which is preliminary data.</text>
</comment>
<comment type="subcellular location">
    <subcellularLocation>
        <location evidence="1">Nucleus</location>
    </subcellularLocation>
</comment>
<dbReference type="OrthoDB" id="515401at2759"/>
<feature type="region of interest" description="Disordered" evidence="7">
    <location>
        <begin position="438"/>
        <end position="505"/>
    </location>
</feature>
<evidence type="ECO:0000256" key="6">
    <source>
        <dbReference type="PROSITE-ProRule" id="PRU00094"/>
    </source>
</evidence>
<evidence type="ECO:0000256" key="1">
    <source>
        <dbReference type="ARBA" id="ARBA00004123"/>
    </source>
</evidence>
<dbReference type="AlphaFoldDB" id="A0A9P6MRD7"/>
<sequence length="871" mass="95536">MRYAAKEQNLAYPDNSSDSPSLLTPRLTTDTFHFATNIQSPNVKLSNPVSKRTLVPEALLSPTIDFPKRKSIGGPLSGSNNAFATTPVAGCKLALLSEEPQENMECEEDDDVAEKSKEDPLAAQVWRLYSRAKDSLPNAQRLENLTWRMMAMTLHKKGEGKQSNIDPSPPSLRDTVSEWNPQNSHDSSSASENPKRYPTGFTSTNQPRSSRQSTDGSFPITKQLTSSTNHHLAHPQGDNASRQPTSSALLTAQSSSTYIKSAKCGTNPSQTSDVLLGGPSHHAEVEQKSPVDPFGSVETLSSPGPLAGAIDATAAYSSASQQQLSRSIADLIALESVIQSLEENNASFDITDGSLGSPVDHYLGPASPFAQLHGFINSPNQLTPIPITPPYMNGQFHNAPAQASTVGQTPGVVAPFIYPFEQSSQQLHHSFGWTATSSNGRDFSGPGPMDIQSDDHCNDIQSADSPASTSSQEKQSSHSMSPEVQSSQTEEGSTAPAPPTQCSNCETRTTPLWRRDEEGNSLCNACGLFLKLHGRVRPRSLKTDVIRKRNRGGINSKSTKRTQEKIREEEEEDQVNDHPVKKGEDHHHGHRRTSAASQQSRDSVAEFAYTGECNQYPNATPTADVATARRESILSHFDTRNTFPSSPSDLAHSGPANSDSHLPQTSPKRRRRLSVDMSDCAPQEPQSKKDSHRSRRSMTQSTPSSPRLSAFTPLTPASMSIQELALLPEFQQILQEQQLRHSQQQQQQQYQFMLYLAQHQQRLLQQQIDQYMASGITPLPQIPLQQPMQQFFPQVPIMTTTNMCNKVAIPSFDPLAAAAATMALFGQDEWSSLATHFPNESQESDMLSEEQQQRAVAMLLDEFRAKLAGHR</sequence>
<feature type="compositionally biased region" description="Polar residues" evidence="7">
    <location>
        <begin position="655"/>
        <end position="666"/>
    </location>
</feature>
<dbReference type="PROSITE" id="PS00344">
    <property type="entry name" value="GATA_ZN_FINGER_1"/>
    <property type="match status" value="1"/>
</dbReference>
<evidence type="ECO:0000259" key="8">
    <source>
        <dbReference type="PROSITE" id="PS50114"/>
    </source>
</evidence>
<dbReference type="SMART" id="SM00401">
    <property type="entry name" value="ZnF_GATA"/>
    <property type="match status" value="1"/>
</dbReference>
<dbReference type="PANTHER" id="PTHR10071:SF338">
    <property type="entry name" value="GATA-TYPE DOMAIN-CONTAINING PROTEIN"/>
    <property type="match status" value="1"/>
</dbReference>
<feature type="region of interest" description="Disordered" evidence="7">
    <location>
        <begin position="156"/>
        <end position="248"/>
    </location>
</feature>
<evidence type="ECO:0000313" key="9">
    <source>
        <dbReference type="EMBL" id="KAG0010758.1"/>
    </source>
</evidence>
<dbReference type="GO" id="GO:0045944">
    <property type="term" value="P:positive regulation of transcription by RNA polymerase II"/>
    <property type="evidence" value="ECO:0007669"/>
    <property type="project" value="TreeGrafter"/>
</dbReference>
<dbReference type="GO" id="GO:0000981">
    <property type="term" value="F:DNA-binding transcription factor activity, RNA polymerase II-specific"/>
    <property type="evidence" value="ECO:0007669"/>
    <property type="project" value="TreeGrafter"/>
</dbReference>
<reference evidence="9" key="1">
    <citation type="journal article" date="2020" name="Fungal Divers.">
        <title>Resolving the Mortierellaceae phylogeny through synthesis of multi-gene phylogenetics and phylogenomics.</title>
        <authorList>
            <person name="Vandepol N."/>
            <person name="Liber J."/>
            <person name="Desiro A."/>
            <person name="Na H."/>
            <person name="Kennedy M."/>
            <person name="Barry K."/>
            <person name="Grigoriev I.V."/>
            <person name="Miller A.N."/>
            <person name="O'Donnell K."/>
            <person name="Stajich J.E."/>
            <person name="Bonito G."/>
        </authorList>
    </citation>
    <scope>NUCLEOTIDE SEQUENCE</scope>
    <source>
        <strain evidence="9">NRRL 2769</strain>
    </source>
</reference>
<evidence type="ECO:0000256" key="7">
    <source>
        <dbReference type="SAM" id="MobiDB-lite"/>
    </source>
</evidence>
<feature type="region of interest" description="Disordered" evidence="7">
    <location>
        <begin position="543"/>
        <end position="603"/>
    </location>
</feature>
<dbReference type="SUPFAM" id="SSF57716">
    <property type="entry name" value="Glucocorticoid receptor-like (DNA-binding domain)"/>
    <property type="match status" value="1"/>
</dbReference>
<dbReference type="EMBL" id="JAAAID010001271">
    <property type="protein sequence ID" value="KAG0010758.1"/>
    <property type="molecule type" value="Genomic_DNA"/>
</dbReference>
<feature type="compositionally biased region" description="Polar residues" evidence="7">
    <location>
        <begin position="482"/>
        <end position="492"/>
    </location>
</feature>
<dbReference type="GO" id="GO:0008270">
    <property type="term" value="F:zinc ion binding"/>
    <property type="evidence" value="ECO:0007669"/>
    <property type="project" value="UniProtKB-KW"/>
</dbReference>
<dbReference type="InterPro" id="IPR013088">
    <property type="entry name" value="Znf_NHR/GATA"/>
</dbReference>
<dbReference type="FunFam" id="3.30.50.10:FF:000007">
    <property type="entry name" value="Nitrogen regulatory AreA, N-terminal"/>
    <property type="match status" value="1"/>
</dbReference>
<feature type="compositionally biased region" description="Polar residues" evidence="7">
    <location>
        <begin position="697"/>
        <end position="707"/>
    </location>
</feature>
<protein>
    <recommendedName>
        <fullName evidence="8">GATA-type domain-containing protein</fullName>
    </recommendedName>
</protein>
<evidence type="ECO:0000256" key="3">
    <source>
        <dbReference type="ARBA" id="ARBA00022771"/>
    </source>
</evidence>
<feature type="region of interest" description="Disordered" evidence="7">
    <location>
        <begin position="261"/>
        <end position="291"/>
    </location>
</feature>
<feature type="compositionally biased region" description="Polar residues" evidence="7">
    <location>
        <begin position="177"/>
        <end position="192"/>
    </location>
</feature>
<name>A0A9P6MRD7_9FUNG</name>
<feature type="domain" description="GATA-type" evidence="8">
    <location>
        <begin position="496"/>
        <end position="549"/>
    </location>
</feature>
<evidence type="ECO:0000256" key="4">
    <source>
        <dbReference type="ARBA" id="ARBA00022833"/>
    </source>
</evidence>
<dbReference type="Pfam" id="PF00320">
    <property type="entry name" value="GATA"/>
    <property type="match status" value="1"/>
</dbReference>
<keyword evidence="2" id="KW-0479">Metal-binding</keyword>
<feature type="region of interest" description="Disordered" evidence="7">
    <location>
        <begin position="638"/>
        <end position="712"/>
    </location>
</feature>
<dbReference type="PRINTS" id="PR00619">
    <property type="entry name" value="GATAZNFINGER"/>
</dbReference>